<reference evidence="2 3" key="1">
    <citation type="submission" date="2017-02" db="EMBL/GenBank/DDBJ databases">
        <title>The new phylogeny of genus Mycobacterium.</title>
        <authorList>
            <person name="Tortoli E."/>
            <person name="Trovato A."/>
            <person name="Cirillo D.M."/>
        </authorList>
    </citation>
    <scope>NUCLEOTIDE SEQUENCE [LARGE SCALE GENOMIC DNA]</scope>
    <source>
        <strain evidence="2 3">DSM 45633</strain>
    </source>
</reference>
<name>A0A7I7RA47_9MYCO</name>
<dbReference type="GO" id="GO:0016301">
    <property type="term" value="F:kinase activity"/>
    <property type="evidence" value="ECO:0007669"/>
    <property type="project" value="UniProtKB-KW"/>
</dbReference>
<keyword evidence="2" id="KW-0808">Transferase</keyword>
<dbReference type="InterPro" id="IPR046342">
    <property type="entry name" value="CBS_dom_sf"/>
</dbReference>
<dbReference type="CDD" id="cd04623">
    <property type="entry name" value="CBS_pair_bac_euk"/>
    <property type="match status" value="1"/>
</dbReference>
<dbReference type="SUPFAM" id="SSF54631">
    <property type="entry name" value="CBS-domain pair"/>
    <property type="match status" value="1"/>
</dbReference>
<dbReference type="Pfam" id="PF00571">
    <property type="entry name" value="CBS"/>
    <property type="match status" value="2"/>
</dbReference>
<dbReference type="PANTHER" id="PTHR43080:SF2">
    <property type="entry name" value="CBS DOMAIN-CONTAINING PROTEIN"/>
    <property type="match status" value="1"/>
</dbReference>
<keyword evidence="2" id="KW-0418">Kinase</keyword>
<evidence type="ECO:0000313" key="3">
    <source>
        <dbReference type="Proteomes" id="UP000192320"/>
    </source>
</evidence>
<proteinExistence type="predicted"/>
<sequence>MRIADVLRNKGAAVVTIHPDATVMEFLAGLAEHNIGAMVVIGGDGLEGLASERDVVRQLNVHGASLLARPVSAIMTRLVATCSKTDSADDVSMLMTEQRARHIPVLENGRLAGIVSIGDVVKSRMEELQAEHAALRSYISQG</sequence>
<dbReference type="EMBL" id="MVHZ01000001">
    <property type="protein sequence ID" value="ORB04446.1"/>
    <property type="molecule type" value="Genomic_DNA"/>
</dbReference>
<dbReference type="PROSITE" id="PS51371">
    <property type="entry name" value="CBS"/>
    <property type="match status" value="2"/>
</dbReference>
<dbReference type="InterPro" id="IPR051257">
    <property type="entry name" value="Diverse_CBS-Domain"/>
</dbReference>
<gene>
    <name evidence="2" type="ORF">BST33_00695</name>
</gene>
<accession>A0A7I7RA47</accession>
<keyword evidence="3" id="KW-1185">Reference proteome</keyword>
<keyword evidence="1" id="KW-0129">CBS domain</keyword>
<dbReference type="RefSeq" id="WP_083022310.1">
    <property type="nucleotide sequence ID" value="NZ_AP022589.1"/>
</dbReference>
<dbReference type="InterPro" id="IPR044725">
    <property type="entry name" value="CBSX3_CBS_dom"/>
</dbReference>
<evidence type="ECO:0000256" key="1">
    <source>
        <dbReference type="ARBA" id="ARBA00023122"/>
    </source>
</evidence>
<organism evidence="2 3">
    <name type="scientific">Mycolicibacter minnesotensis</name>
    <dbReference type="NCBI Taxonomy" id="1118379"/>
    <lineage>
        <taxon>Bacteria</taxon>
        <taxon>Bacillati</taxon>
        <taxon>Actinomycetota</taxon>
        <taxon>Actinomycetes</taxon>
        <taxon>Mycobacteriales</taxon>
        <taxon>Mycobacteriaceae</taxon>
        <taxon>Mycolicibacter</taxon>
    </lineage>
</organism>
<protein>
    <submittedName>
        <fullName evidence="2">Histidine kinase</fullName>
    </submittedName>
</protein>
<dbReference type="SMART" id="SM00116">
    <property type="entry name" value="CBS"/>
    <property type="match status" value="2"/>
</dbReference>
<dbReference type="Gene3D" id="3.10.580.10">
    <property type="entry name" value="CBS-domain"/>
    <property type="match status" value="1"/>
</dbReference>
<dbReference type="InterPro" id="IPR000644">
    <property type="entry name" value="CBS_dom"/>
</dbReference>
<dbReference type="AlphaFoldDB" id="A0A7I7RA47"/>
<dbReference type="PANTHER" id="PTHR43080">
    <property type="entry name" value="CBS DOMAIN-CONTAINING PROTEIN CBSX3, MITOCHONDRIAL"/>
    <property type="match status" value="1"/>
</dbReference>
<dbReference type="OrthoDB" id="9807125at2"/>
<comment type="caution">
    <text evidence="2">The sequence shown here is derived from an EMBL/GenBank/DDBJ whole genome shotgun (WGS) entry which is preliminary data.</text>
</comment>
<dbReference type="Proteomes" id="UP000192320">
    <property type="component" value="Unassembled WGS sequence"/>
</dbReference>
<evidence type="ECO:0000313" key="2">
    <source>
        <dbReference type="EMBL" id="ORB04446.1"/>
    </source>
</evidence>